<dbReference type="EMBL" id="QXTF01000001">
    <property type="protein sequence ID" value="RIX32612.1"/>
    <property type="molecule type" value="Genomic_DNA"/>
</dbReference>
<keyword evidence="3" id="KW-1185">Reference proteome</keyword>
<feature type="transmembrane region" description="Helical" evidence="1">
    <location>
        <begin position="20"/>
        <end position="39"/>
    </location>
</feature>
<keyword evidence="1" id="KW-1133">Transmembrane helix</keyword>
<proteinExistence type="predicted"/>
<organism evidence="2 3">
    <name type="scientific">Sphingomonas edaphi</name>
    <dbReference type="NCBI Taxonomy" id="2315689"/>
    <lineage>
        <taxon>Bacteria</taxon>
        <taxon>Pseudomonadati</taxon>
        <taxon>Pseudomonadota</taxon>
        <taxon>Alphaproteobacteria</taxon>
        <taxon>Sphingomonadales</taxon>
        <taxon>Sphingomonadaceae</taxon>
        <taxon>Sphingomonas</taxon>
    </lineage>
</organism>
<name>A0A418Q3X8_9SPHN</name>
<dbReference type="RefSeq" id="WP_119532722.1">
    <property type="nucleotide sequence ID" value="NZ_QXTF01000001.1"/>
</dbReference>
<keyword evidence="1" id="KW-0812">Transmembrane</keyword>
<dbReference type="OrthoDB" id="7391705at2"/>
<accession>A0A418Q3X8</accession>
<evidence type="ECO:0000313" key="2">
    <source>
        <dbReference type="EMBL" id="RIX32612.1"/>
    </source>
</evidence>
<sequence>MLRPDPVPPIGPLKIRFIRIMRWAALFSVAVGALAVVLVARGDSELHIHMLIATALGVGVSVLLGAALMALIFLSNSTGFDADAADHKDKNPQ</sequence>
<evidence type="ECO:0000256" key="1">
    <source>
        <dbReference type="SAM" id="Phobius"/>
    </source>
</evidence>
<feature type="transmembrane region" description="Helical" evidence="1">
    <location>
        <begin position="51"/>
        <end position="74"/>
    </location>
</feature>
<dbReference type="Proteomes" id="UP000285023">
    <property type="component" value="Unassembled WGS sequence"/>
</dbReference>
<gene>
    <name evidence="2" type="ORF">D3M59_06745</name>
</gene>
<protein>
    <submittedName>
        <fullName evidence="2">Uncharacterized protein</fullName>
    </submittedName>
</protein>
<keyword evidence="1" id="KW-0472">Membrane</keyword>
<dbReference type="AlphaFoldDB" id="A0A418Q3X8"/>
<evidence type="ECO:0000313" key="3">
    <source>
        <dbReference type="Proteomes" id="UP000285023"/>
    </source>
</evidence>
<reference evidence="2 3" key="1">
    <citation type="submission" date="2018-09" db="EMBL/GenBank/DDBJ databases">
        <title>Sphingomonas sp. DAC4.</title>
        <authorList>
            <person name="Seo T."/>
        </authorList>
    </citation>
    <scope>NUCLEOTIDE SEQUENCE [LARGE SCALE GENOMIC DNA]</scope>
    <source>
        <strain evidence="2 3">DAC4</strain>
    </source>
</reference>
<comment type="caution">
    <text evidence="2">The sequence shown here is derived from an EMBL/GenBank/DDBJ whole genome shotgun (WGS) entry which is preliminary data.</text>
</comment>